<protein>
    <submittedName>
        <fullName evidence="1">Uncharacterized protein</fullName>
    </submittedName>
</protein>
<feature type="non-terminal residue" evidence="1">
    <location>
        <position position="1"/>
    </location>
</feature>
<accession>A0A9K3DDD7</accession>
<sequence length="143" mass="14540">MNELKPHPQPPTLTLYTCDMVHPIPMDIPVGMLKSLASPSDIGPLILSATFSPSAPPFAPATHPTPYPGNAVLEHTQFPTVPPTAIASLPGIVIDTDSTILGGCPFTAPGGDTVSSDSAAAQTQSTVTVLSACHSAILTLCGG</sequence>
<organism evidence="1 2">
    <name type="scientific">Kipferlia bialata</name>
    <dbReference type="NCBI Taxonomy" id="797122"/>
    <lineage>
        <taxon>Eukaryota</taxon>
        <taxon>Metamonada</taxon>
        <taxon>Carpediemonas-like organisms</taxon>
        <taxon>Kipferlia</taxon>
    </lineage>
</organism>
<dbReference type="AlphaFoldDB" id="A0A9K3DDD7"/>
<keyword evidence="2" id="KW-1185">Reference proteome</keyword>
<name>A0A9K3DDD7_9EUKA</name>
<dbReference type="Proteomes" id="UP000265618">
    <property type="component" value="Unassembled WGS sequence"/>
</dbReference>
<proteinExistence type="predicted"/>
<evidence type="ECO:0000313" key="2">
    <source>
        <dbReference type="Proteomes" id="UP000265618"/>
    </source>
</evidence>
<dbReference type="EMBL" id="BDIP01009209">
    <property type="protein sequence ID" value="GIQ92215.1"/>
    <property type="molecule type" value="Genomic_DNA"/>
</dbReference>
<reference evidence="1 2" key="1">
    <citation type="journal article" date="2018" name="PLoS ONE">
        <title>The draft genome of Kipferlia bialata reveals reductive genome evolution in fornicate parasites.</title>
        <authorList>
            <person name="Tanifuji G."/>
            <person name="Takabayashi S."/>
            <person name="Kume K."/>
            <person name="Takagi M."/>
            <person name="Nakayama T."/>
            <person name="Kamikawa R."/>
            <person name="Inagaki Y."/>
            <person name="Hashimoto T."/>
        </authorList>
    </citation>
    <scope>NUCLEOTIDE SEQUENCE [LARGE SCALE GENOMIC DNA]</scope>
    <source>
        <strain evidence="1">NY0173</strain>
    </source>
</reference>
<comment type="caution">
    <text evidence="1">The sequence shown here is derived from an EMBL/GenBank/DDBJ whole genome shotgun (WGS) entry which is preliminary data.</text>
</comment>
<evidence type="ECO:0000313" key="1">
    <source>
        <dbReference type="EMBL" id="GIQ92215.1"/>
    </source>
</evidence>
<gene>
    <name evidence="1" type="ORF">KIPB_015860</name>
</gene>